<feature type="domain" description="HTH lysR-type" evidence="5">
    <location>
        <begin position="7"/>
        <end position="64"/>
    </location>
</feature>
<dbReference type="EMBL" id="JAPDFL010000001">
    <property type="protein sequence ID" value="MCW1932509.1"/>
    <property type="molecule type" value="Genomic_DNA"/>
</dbReference>
<keyword evidence="2" id="KW-0805">Transcription regulation</keyword>
<dbReference type="Proteomes" id="UP001208938">
    <property type="component" value="Unassembled WGS sequence"/>
</dbReference>
<dbReference type="PANTHER" id="PTHR30419:SF8">
    <property type="entry name" value="NITROGEN ASSIMILATION TRANSCRIPTIONAL ACTIVATOR-RELATED"/>
    <property type="match status" value="1"/>
</dbReference>
<keyword evidence="7" id="KW-1185">Reference proteome</keyword>
<dbReference type="Pfam" id="PF00126">
    <property type="entry name" value="HTH_1"/>
    <property type="match status" value="1"/>
</dbReference>
<organism evidence="6 7">
    <name type="scientific">Pararhodobacter zhoushanensis</name>
    <dbReference type="NCBI Taxonomy" id="2479545"/>
    <lineage>
        <taxon>Bacteria</taxon>
        <taxon>Pseudomonadati</taxon>
        <taxon>Pseudomonadota</taxon>
        <taxon>Alphaproteobacteria</taxon>
        <taxon>Rhodobacterales</taxon>
        <taxon>Paracoccaceae</taxon>
        <taxon>Pararhodobacter</taxon>
    </lineage>
</organism>
<reference evidence="6 7" key="1">
    <citation type="submission" date="2022-10" db="EMBL/GenBank/DDBJ databases">
        <title>Pararhodobacter sp. nov., isolated from marine algae.</title>
        <authorList>
            <person name="Choi B.J."/>
            <person name="Kim J.M."/>
            <person name="Lee J.K."/>
            <person name="Choi D.G."/>
            <person name="Jeon C.O."/>
        </authorList>
    </citation>
    <scope>NUCLEOTIDE SEQUENCE [LARGE SCALE GENOMIC DNA]</scope>
    <source>
        <strain evidence="6 7">ZQ420</strain>
    </source>
</reference>
<dbReference type="PROSITE" id="PS50931">
    <property type="entry name" value="HTH_LYSR"/>
    <property type="match status" value="1"/>
</dbReference>
<keyword evidence="4" id="KW-0804">Transcription</keyword>
<evidence type="ECO:0000313" key="6">
    <source>
        <dbReference type="EMBL" id="MCW1932509.1"/>
    </source>
</evidence>
<protein>
    <submittedName>
        <fullName evidence="6">LysR family transcriptional regulator</fullName>
    </submittedName>
</protein>
<comment type="caution">
    <text evidence="6">The sequence shown here is derived from an EMBL/GenBank/DDBJ whole genome shotgun (WGS) entry which is preliminary data.</text>
</comment>
<proteinExistence type="inferred from homology"/>
<evidence type="ECO:0000256" key="1">
    <source>
        <dbReference type="ARBA" id="ARBA00009437"/>
    </source>
</evidence>
<dbReference type="InterPro" id="IPR036390">
    <property type="entry name" value="WH_DNA-bd_sf"/>
</dbReference>
<dbReference type="RefSeq" id="WP_264505502.1">
    <property type="nucleotide sequence ID" value="NZ_JAPDFL010000001.1"/>
</dbReference>
<sequence>MTLAHRLKPAHLRLILKIAETGKLQTAATSLAMSQPAASRMLSEIETLAEAELFERHAKGMTPTLAGAAFVRHARVIVQGFDRLDLEVSDLKSGRGGMVRIGSVTGPVAGSLVPAIRQVKTRAPTIEITIEVAPSVSLVRGLVEGNFDFIIARLPPDADSRDFRVYPARDEVVTLMVRQDHPMAGRQNVSLSDLTGYEWVIQERGSPIRRAVDGAFHANRLAMPSHITNSSSLLVALAILEKSDAISPQSREVAQLLTRDGLNARLSMLDIDQDIFVAPFFLIQLEGRKLSRIAEIVLETLLREI</sequence>
<accession>A0ABT3GY96</accession>
<dbReference type="PANTHER" id="PTHR30419">
    <property type="entry name" value="HTH-TYPE TRANSCRIPTIONAL REGULATOR YBHD"/>
    <property type="match status" value="1"/>
</dbReference>
<dbReference type="InterPro" id="IPR005119">
    <property type="entry name" value="LysR_subst-bd"/>
</dbReference>
<dbReference type="InterPro" id="IPR036388">
    <property type="entry name" value="WH-like_DNA-bd_sf"/>
</dbReference>
<evidence type="ECO:0000259" key="5">
    <source>
        <dbReference type="PROSITE" id="PS50931"/>
    </source>
</evidence>
<dbReference type="InterPro" id="IPR000847">
    <property type="entry name" value="LysR_HTH_N"/>
</dbReference>
<dbReference type="Pfam" id="PF03466">
    <property type="entry name" value="LysR_substrate"/>
    <property type="match status" value="1"/>
</dbReference>
<dbReference type="Gene3D" id="3.40.190.290">
    <property type="match status" value="1"/>
</dbReference>
<evidence type="ECO:0000256" key="4">
    <source>
        <dbReference type="ARBA" id="ARBA00023163"/>
    </source>
</evidence>
<dbReference type="SUPFAM" id="SSF46785">
    <property type="entry name" value="Winged helix' DNA-binding domain"/>
    <property type="match status" value="1"/>
</dbReference>
<evidence type="ECO:0000313" key="7">
    <source>
        <dbReference type="Proteomes" id="UP001208938"/>
    </source>
</evidence>
<evidence type="ECO:0000256" key="2">
    <source>
        <dbReference type="ARBA" id="ARBA00023015"/>
    </source>
</evidence>
<evidence type="ECO:0000256" key="3">
    <source>
        <dbReference type="ARBA" id="ARBA00023125"/>
    </source>
</evidence>
<keyword evidence="3" id="KW-0238">DNA-binding</keyword>
<dbReference type="InterPro" id="IPR050950">
    <property type="entry name" value="HTH-type_LysR_regulators"/>
</dbReference>
<dbReference type="SUPFAM" id="SSF53850">
    <property type="entry name" value="Periplasmic binding protein-like II"/>
    <property type="match status" value="1"/>
</dbReference>
<dbReference type="Gene3D" id="1.10.10.10">
    <property type="entry name" value="Winged helix-like DNA-binding domain superfamily/Winged helix DNA-binding domain"/>
    <property type="match status" value="1"/>
</dbReference>
<name>A0ABT3GY96_9RHOB</name>
<gene>
    <name evidence="6" type="ORF">OKW52_09625</name>
</gene>
<comment type="similarity">
    <text evidence="1">Belongs to the LysR transcriptional regulatory family.</text>
</comment>